<dbReference type="Proteomes" id="UP000295106">
    <property type="component" value="Unassembled WGS sequence"/>
</dbReference>
<feature type="compositionally biased region" description="Basic residues" evidence="1">
    <location>
        <begin position="1"/>
        <end position="10"/>
    </location>
</feature>
<sequence length="51" mass="5630">MKTTASRKPRNPFAVAASRRRAGPHRPGAGALRQRAREALRRELDTVTHGP</sequence>
<organism evidence="2 3">
    <name type="scientific">Rubrivivax gelatinosus</name>
    <name type="common">Rhodocyclus gelatinosus</name>
    <name type="synonym">Rhodopseudomonas gelatinosa</name>
    <dbReference type="NCBI Taxonomy" id="28068"/>
    <lineage>
        <taxon>Bacteria</taxon>
        <taxon>Pseudomonadati</taxon>
        <taxon>Pseudomonadota</taxon>
        <taxon>Betaproteobacteria</taxon>
        <taxon>Burkholderiales</taxon>
        <taxon>Sphaerotilaceae</taxon>
        <taxon>Rubrivivax</taxon>
    </lineage>
</organism>
<dbReference type="EMBL" id="SLXD01000012">
    <property type="protein sequence ID" value="TCP00747.1"/>
    <property type="molecule type" value="Genomic_DNA"/>
</dbReference>
<reference evidence="2 3" key="1">
    <citation type="submission" date="2019-03" db="EMBL/GenBank/DDBJ databases">
        <title>Genomic Encyclopedia of Type Strains, Phase IV (KMG-IV): sequencing the most valuable type-strain genomes for metagenomic binning, comparative biology and taxonomic classification.</title>
        <authorList>
            <person name="Goeker M."/>
        </authorList>
    </citation>
    <scope>NUCLEOTIDE SEQUENCE [LARGE SCALE GENOMIC DNA]</scope>
    <source>
        <strain evidence="2 3">DSM 1709</strain>
    </source>
</reference>
<dbReference type="RefSeq" id="WP_165908530.1">
    <property type="nucleotide sequence ID" value="NZ_CP181386.1"/>
</dbReference>
<evidence type="ECO:0000313" key="3">
    <source>
        <dbReference type="Proteomes" id="UP000295106"/>
    </source>
</evidence>
<name>A0A4R2M8J8_RUBGE</name>
<accession>A0A4R2M8J8</accession>
<proteinExistence type="predicted"/>
<feature type="region of interest" description="Disordered" evidence="1">
    <location>
        <begin position="1"/>
        <end position="34"/>
    </location>
</feature>
<evidence type="ECO:0000256" key="1">
    <source>
        <dbReference type="SAM" id="MobiDB-lite"/>
    </source>
</evidence>
<comment type="caution">
    <text evidence="2">The sequence shown here is derived from an EMBL/GenBank/DDBJ whole genome shotgun (WGS) entry which is preliminary data.</text>
</comment>
<gene>
    <name evidence="2" type="ORF">EV684_112185</name>
</gene>
<dbReference type="AlphaFoldDB" id="A0A4R2M8J8"/>
<evidence type="ECO:0000313" key="2">
    <source>
        <dbReference type="EMBL" id="TCP00747.1"/>
    </source>
</evidence>
<dbReference type="GeneID" id="99683216"/>
<protein>
    <submittedName>
        <fullName evidence="2">Uncharacterized protein</fullName>
    </submittedName>
</protein>